<sequence>MDEYYSNKCTEDSWISLEDKRKLDLTHVGRIEETEAGVNASQACERCHTKERTCRVYHEKARANYHVGDVGYSCAHCRFDSNKTKDTLKMENEAMKDDMASLKKHNRVLEKKNVELKAVIADYESREKEFGGFND</sequence>
<evidence type="ECO:0000256" key="1">
    <source>
        <dbReference type="SAM" id="Coils"/>
    </source>
</evidence>
<name>A0AAN7W315_9PEZI</name>
<comment type="caution">
    <text evidence="2">The sequence shown here is derived from an EMBL/GenBank/DDBJ whole genome shotgun (WGS) entry which is preliminary data.</text>
</comment>
<dbReference type="Proteomes" id="UP001310594">
    <property type="component" value="Unassembled WGS sequence"/>
</dbReference>
<gene>
    <name evidence="2" type="ORF">LTR97_011769</name>
</gene>
<protein>
    <submittedName>
        <fullName evidence="2">Uncharacterized protein</fullName>
    </submittedName>
</protein>
<feature type="coiled-coil region" evidence="1">
    <location>
        <begin position="85"/>
        <end position="126"/>
    </location>
</feature>
<reference evidence="2" key="1">
    <citation type="submission" date="2023-08" db="EMBL/GenBank/DDBJ databases">
        <title>Black Yeasts Isolated from many extreme environments.</title>
        <authorList>
            <person name="Coleine C."/>
            <person name="Stajich J.E."/>
            <person name="Selbmann L."/>
        </authorList>
    </citation>
    <scope>NUCLEOTIDE SEQUENCE</scope>
    <source>
        <strain evidence="2">CCFEE 5810</strain>
    </source>
</reference>
<dbReference type="AlphaFoldDB" id="A0AAN7W315"/>
<proteinExistence type="predicted"/>
<evidence type="ECO:0000313" key="2">
    <source>
        <dbReference type="EMBL" id="KAK5691117.1"/>
    </source>
</evidence>
<dbReference type="EMBL" id="JAVRQU010000022">
    <property type="protein sequence ID" value="KAK5691117.1"/>
    <property type="molecule type" value="Genomic_DNA"/>
</dbReference>
<organism evidence="2 3">
    <name type="scientific">Elasticomyces elasticus</name>
    <dbReference type="NCBI Taxonomy" id="574655"/>
    <lineage>
        <taxon>Eukaryota</taxon>
        <taxon>Fungi</taxon>
        <taxon>Dikarya</taxon>
        <taxon>Ascomycota</taxon>
        <taxon>Pezizomycotina</taxon>
        <taxon>Dothideomycetes</taxon>
        <taxon>Dothideomycetidae</taxon>
        <taxon>Mycosphaerellales</taxon>
        <taxon>Teratosphaeriaceae</taxon>
        <taxon>Elasticomyces</taxon>
    </lineage>
</organism>
<accession>A0AAN7W315</accession>
<keyword evidence="1" id="KW-0175">Coiled coil</keyword>
<evidence type="ECO:0000313" key="3">
    <source>
        <dbReference type="Proteomes" id="UP001310594"/>
    </source>
</evidence>